<accession>I1S547</accession>
<proteinExistence type="predicted"/>
<sequence length="201" mass="22861">MEPGRKPGTGGTVFYEWCGCWGLYWKVRTVSTGSDSKIPDMSGTMETTVSHCIPHYEPTVKTLQAPKSRTSTLERTWVSAVSRWIGAVWSPGDWLSSNAARYQDRWSGSRLVRREDASALFLVVQAKELEPRAKEVDNSLRQRRTIRNESRADIDDRASQKTAQSTHHEPIPASLSEGCERRDLLRREDRKRNEPAERSAD</sequence>
<dbReference type="InParanoid" id="I1S547"/>
<reference evidence="2 4" key="3">
    <citation type="journal article" date="2015" name="BMC Genomics">
        <title>The completed genome sequence of the pathogenic ascomycete fungus Fusarium graminearum.</title>
        <authorList>
            <person name="King R."/>
            <person name="Urban M."/>
            <person name="Hammond-Kosack M.C."/>
            <person name="Hassani-Pak K."/>
            <person name="Hammond-Kosack K.E."/>
        </authorList>
    </citation>
    <scope>NUCLEOTIDE SEQUENCE [LARGE SCALE GENOMIC DNA]</scope>
    <source>
        <strain evidence="4">ATCC MYA-4620 / CBS 123657 / FGSC 9075 / NRRL 31084 / PH-1</strain>
        <strain evidence="2">PH-1</strain>
    </source>
</reference>
<feature type="compositionally biased region" description="Basic and acidic residues" evidence="1">
    <location>
        <begin position="178"/>
        <end position="201"/>
    </location>
</feature>
<dbReference type="Proteomes" id="UP000070720">
    <property type="component" value="Chromosome 1"/>
</dbReference>
<dbReference type="AlphaFoldDB" id="I1S547"/>
<dbReference type="HOGENOM" id="CLU_1360512_0_0_1"/>
<gene>
    <name evidence="2" type="ORF">FGRAMPH1_01T03791</name>
</gene>
<feature type="region of interest" description="Disordered" evidence="1">
    <location>
        <begin position="135"/>
        <end position="201"/>
    </location>
</feature>
<reference evidence="3" key="4">
    <citation type="submission" date="2017-01" db="UniProtKB">
        <authorList>
            <consortium name="EnsemblFungi"/>
        </authorList>
    </citation>
    <scope>IDENTIFICATION</scope>
    <source>
        <strain evidence="3">PH-1 / ATCC MYA-4620 / FGSC 9075 / NRRL 31084</strain>
    </source>
</reference>
<reference evidence="3 4" key="1">
    <citation type="journal article" date="2007" name="Science">
        <title>The Fusarium graminearum genome reveals a link between localized polymorphism and pathogen specialization.</title>
        <authorList>
            <person name="Cuomo C.A."/>
            <person name="Gueldener U."/>
            <person name="Xu J.-R."/>
            <person name="Trail F."/>
            <person name="Turgeon B.G."/>
            <person name="Di Pietro A."/>
            <person name="Walton J.D."/>
            <person name="Ma L.-J."/>
            <person name="Baker S.E."/>
            <person name="Rep M."/>
            <person name="Adam G."/>
            <person name="Antoniw J."/>
            <person name="Baldwin T."/>
            <person name="Calvo S.E."/>
            <person name="Chang Y.-L."/>
            <person name="DeCaprio D."/>
            <person name="Gale L.R."/>
            <person name="Gnerre S."/>
            <person name="Goswami R.S."/>
            <person name="Hammond-Kosack K."/>
            <person name="Harris L.J."/>
            <person name="Hilburn K."/>
            <person name="Kennell J.C."/>
            <person name="Kroken S."/>
            <person name="Magnuson J.K."/>
            <person name="Mannhaupt G."/>
            <person name="Mauceli E.W."/>
            <person name="Mewes H.-W."/>
            <person name="Mitterbauer R."/>
            <person name="Muehlbauer G."/>
            <person name="Muensterkoetter M."/>
            <person name="Nelson D."/>
            <person name="O'Donnell K."/>
            <person name="Ouellet T."/>
            <person name="Qi W."/>
            <person name="Quesneville H."/>
            <person name="Roncero M.I.G."/>
            <person name="Seong K.-Y."/>
            <person name="Tetko I.V."/>
            <person name="Urban M."/>
            <person name="Waalwijk C."/>
            <person name="Ward T.J."/>
            <person name="Yao J."/>
            <person name="Birren B.W."/>
            <person name="Kistler H.C."/>
        </authorList>
    </citation>
    <scope>NUCLEOTIDE SEQUENCE [LARGE SCALE GENOMIC DNA]</scope>
    <source>
        <strain evidence="4">ATCC MYA-4620 / CBS 123657 / FGSC 9075 / NRRL 31084 / PH-1</strain>
        <strain evidence="3">PH-1 / ATCC MYA-4620 / FGSC 9075 / NRRL 31084</strain>
    </source>
</reference>
<evidence type="ECO:0000313" key="2">
    <source>
        <dbReference type="EMBL" id="CEF73701.1"/>
    </source>
</evidence>
<dbReference type="RefSeq" id="XP_011317366.1">
    <property type="nucleotide sequence ID" value="XM_011319064.1"/>
</dbReference>
<protein>
    <submittedName>
        <fullName evidence="2">Chromosome 1, complete genome</fullName>
    </submittedName>
</protein>
<accession>A0A098D6Z4</accession>
<name>I1S547_GIBZE</name>
<dbReference type="EMBL" id="HG970332">
    <property type="protein sequence ID" value="CEF73701.1"/>
    <property type="molecule type" value="Genomic_DNA"/>
</dbReference>
<dbReference type="KEGG" id="fgr:FGSG_11965"/>
<dbReference type="EnsemblFungi" id="CEF73701">
    <property type="protein sequence ID" value="CEF73701"/>
    <property type="gene ID" value="FGRRES_11965"/>
</dbReference>
<evidence type="ECO:0000256" key="1">
    <source>
        <dbReference type="SAM" id="MobiDB-lite"/>
    </source>
</evidence>
<evidence type="ECO:0000313" key="4">
    <source>
        <dbReference type="Proteomes" id="UP000070720"/>
    </source>
</evidence>
<evidence type="ECO:0000313" key="3">
    <source>
        <dbReference type="EnsemblFungi" id="CEF73701"/>
    </source>
</evidence>
<dbReference type="VEuPathDB" id="FungiDB:FGRAMPH1_01G03791"/>
<organism evidence="2 4">
    <name type="scientific">Gibberella zeae (strain ATCC MYA-4620 / CBS 123657 / FGSC 9075 / NRRL 31084 / PH-1)</name>
    <name type="common">Wheat head blight fungus</name>
    <name type="synonym">Fusarium graminearum</name>
    <dbReference type="NCBI Taxonomy" id="229533"/>
    <lineage>
        <taxon>Eukaryota</taxon>
        <taxon>Fungi</taxon>
        <taxon>Dikarya</taxon>
        <taxon>Ascomycota</taxon>
        <taxon>Pezizomycotina</taxon>
        <taxon>Sordariomycetes</taxon>
        <taxon>Hypocreomycetidae</taxon>
        <taxon>Hypocreales</taxon>
        <taxon>Nectriaceae</taxon>
        <taxon>Fusarium</taxon>
    </lineage>
</organism>
<feature type="compositionally biased region" description="Basic and acidic residues" evidence="1">
    <location>
        <begin position="135"/>
        <end position="159"/>
    </location>
</feature>
<reference evidence="3 4" key="2">
    <citation type="journal article" date="2010" name="Nature">
        <title>Comparative genomics reveals mobile pathogenicity chromosomes in Fusarium.</title>
        <authorList>
            <person name="Ma L.J."/>
            <person name="van der Does H.C."/>
            <person name="Borkovich K.A."/>
            <person name="Coleman J.J."/>
            <person name="Daboussi M.J."/>
            <person name="Di Pietro A."/>
            <person name="Dufresne M."/>
            <person name="Freitag M."/>
            <person name="Grabherr M."/>
            <person name="Henrissat B."/>
            <person name="Houterman P.M."/>
            <person name="Kang S."/>
            <person name="Shim W.B."/>
            <person name="Woloshuk C."/>
            <person name="Xie X."/>
            <person name="Xu J.R."/>
            <person name="Antoniw J."/>
            <person name="Baker S.E."/>
            <person name="Bluhm B.H."/>
            <person name="Breakspear A."/>
            <person name="Brown D.W."/>
            <person name="Butchko R.A."/>
            <person name="Chapman S."/>
            <person name="Coulson R."/>
            <person name="Coutinho P.M."/>
            <person name="Danchin E.G."/>
            <person name="Diener A."/>
            <person name="Gale L.R."/>
            <person name="Gardiner D.M."/>
            <person name="Goff S."/>
            <person name="Hammond-Kosack K.E."/>
            <person name="Hilburn K."/>
            <person name="Hua-Van A."/>
            <person name="Jonkers W."/>
            <person name="Kazan K."/>
            <person name="Kodira C.D."/>
            <person name="Koehrsen M."/>
            <person name="Kumar L."/>
            <person name="Lee Y.H."/>
            <person name="Li L."/>
            <person name="Manners J.M."/>
            <person name="Miranda-Saavedra D."/>
            <person name="Mukherjee M."/>
            <person name="Park G."/>
            <person name="Park J."/>
            <person name="Park S.Y."/>
            <person name="Proctor R.H."/>
            <person name="Regev A."/>
            <person name="Ruiz-Roldan M.C."/>
            <person name="Sain D."/>
            <person name="Sakthikumar S."/>
            <person name="Sykes S."/>
            <person name="Schwartz D.C."/>
            <person name="Turgeon B.G."/>
            <person name="Wapinski I."/>
            <person name="Yoder O."/>
            <person name="Young S."/>
            <person name="Zeng Q."/>
            <person name="Zhou S."/>
            <person name="Galagan J."/>
            <person name="Cuomo C.A."/>
            <person name="Kistler H.C."/>
            <person name="Rep M."/>
        </authorList>
    </citation>
    <scope>GENOME REANNOTATION</scope>
    <source>
        <strain evidence="4">ATCC MYA-4620 / CBS 123657 / FGSC 9075 / NRRL 31084 / PH-1</strain>
        <strain evidence="3">PH-1 / ATCC MYA-4620 / FGSC 9075 / NRRL 31084</strain>
    </source>
</reference>
<keyword evidence="4" id="KW-1185">Reference proteome</keyword>